<dbReference type="Gene3D" id="3.90.1530.30">
    <property type="match status" value="1"/>
</dbReference>
<dbReference type="EMBL" id="QQNH01000017">
    <property type="protein sequence ID" value="RDE08371.1"/>
    <property type="molecule type" value="Genomic_DNA"/>
</dbReference>
<proteinExistence type="predicted"/>
<dbReference type="GO" id="GO:0005694">
    <property type="term" value="C:chromosome"/>
    <property type="evidence" value="ECO:0007669"/>
    <property type="project" value="TreeGrafter"/>
</dbReference>
<dbReference type="PANTHER" id="PTHR33375">
    <property type="entry name" value="CHROMOSOME-PARTITIONING PROTEIN PARB-RELATED"/>
    <property type="match status" value="1"/>
</dbReference>
<evidence type="ECO:0000256" key="1">
    <source>
        <dbReference type="SAM" id="Coils"/>
    </source>
</evidence>
<keyword evidence="5" id="KW-1185">Reference proteome</keyword>
<dbReference type="Pfam" id="PF02195">
    <property type="entry name" value="ParB_N"/>
    <property type="match status" value="1"/>
</dbReference>
<dbReference type="InterPro" id="IPR050336">
    <property type="entry name" value="Chromosome_partition/occlusion"/>
</dbReference>
<dbReference type="SUPFAM" id="SSF110849">
    <property type="entry name" value="ParB/Sulfiredoxin"/>
    <property type="match status" value="1"/>
</dbReference>
<reference evidence="5" key="1">
    <citation type="submission" date="2018-07" db="EMBL/GenBank/DDBJ databases">
        <authorList>
            <person name="Liu B.-T."/>
            <person name="Du Z."/>
        </authorList>
    </citation>
    <scope>NUCLEOTIDE SEQUENCE [LARGE SCALE GENOMIC DNA]</scope>
    <source>
        <strain evidence="5">XYN52</strain>
    </source>
</reference>
<dbReference type="InterPro" id="IPR003115">
    <property type="entry name" value="ParB_N"/>
</dbReference>
<dbReference type="AlphaFoldDB" id="A0A369W8I3"/>
<organism evidence="4 5">
    <name type="scientific">Pelagibacterium lacus</name>
    <dbReference type="NCBI Taxonomy" id="2282655"/>
    <lineage>
        <taxon>Bacteria</taxon>
        <taxon>Pseudomonadati</taxon>
        <taxon>Pseudomonadota</taxon>
        <taxon>Alphaproteobacteria</taxon>
        <taxon>Hyphomicrobiales</taxon>
        <taxon>Devosiaceae</taxon>
        <taxon>Pelagibacterium</taxon>
    </lineage>
</organism>
<evidence type="ECO:0000313" key="5">
    <source>
        <dbReference type="Proteomes" id="UP000253759"/>
    </source>
</evidence>
<comment type="caution">
    <text evidence="4">The sequence shown here is derived from an EMBL/GenBank/DDBJ whole genome shotgun (WGS) entry which is preliminary data.</text>
</comment>
<evidence type="ECO:0000256" key="2">
    <source>
        <dbReference type="SAM" id="MobiDB-lite"/>
    </source>
</evidence>
<gene>
    <name evidence="4" type="ORF">DVH29_11610</name>
</gene>
<feature type="compositionally biased region" description="Basic and acidic residues" evidence="2">
    <location>
        <begin position="188"/>
        <end position="225"/>
    </location>
</feature>
<feature type="region of interest" description="Disordered" evidence="2">
    <location>
        <begin position="143"/>
        <end position="225"/>
    </location>
</feature>
<protein>
    <recommendedName>
        <fullName evidence="3">ParB-like N-terminal domain-containing protein</fullName>
    </recommendedName>
</protein>
<dbReference type="GO" id="GO:0007059">
    <property type="term" value="P:chromosome segregation"/>
    <property type="evidence" value="ECO:0007669"/>
    <property type="project" value="TreeGrafter"/>
</dbReference>
<name>A0A369W8I3_9HYPH</name>
<accession>A0A369W8I3</accession>
<evidence type="ECO:0000313" key="4">
    <source>
        <dbReference type="EMBL" id="RDE08371.1"/>
    </source>
</evidence>
<dbReference type="Proteomes" id="UP000253759">
    <property type="component" value="Unassembled WGS sequence"/>
</dbReference>
<keyword evidence="1" id="KW-0175">Coiled coil</keyword>
<sequence>MIKSRQITIVPLADIVLDEGPRPIEPDAVSRLARSMSEIGMHTPVVVTFERFDTDERGRNDRLIYRVVTGRHRIAAARTLGWTEIETIRFEENGAIPEFGDIDVLTEMWALAENLHRAGLTKQQRDEQIRRYAELIELREHQSPQIDAIESQREDGKGHRPKGVASKVADETGLSKSTVERALNPERVAAEKERREAEKAQRQDERAEFDRQREANQENLPDHLKAYNARKVERIAARGATKADDAERIEFLLAENDELREANASLEAEVAAFKVDNAKWQEMKVQFERGGFEKVIADKDEEIRVLQTRLETESADKVSWMKSAKFWKTEAEKLGYGDDDVIPLAPRGGGNG</sequence>
<dbReference type="InterPro" id="IPR036086">
    <property type="entry name" value="ParB/Sulfiredoxin_sf"/>
</dbReference>
<evidence type="ECO:0000259" key="3">
    <source>
        <dbReference type="Pfam" id="PF02195"/>
    </source>
</evidence>
<dbReference type="PANTHER" id="PTHR33375:SF1">
    <property type="entry name" value="CHROMOSOME-PARTITIONING PROTEIN PARB-RELATED"/>
    <property type="match status" value="1"/>
</dbReference>
<feature type="coiled-coil region" evidence="1">
    <location>
        <begin position="242"/>
        <end position="276"/>
    </location>
</feature>
<feature type="domain" description="ParB-like N-terminal" evidence="3">
    <location>
        <begin position="8"/>
        <end position="88"/>
    </location>
</feature>